<feature type="signal peptide" evidence="2">
    <location>
        <begin position="1"/>
        <end position="20"/>
    </location>
</feature>
<dbReference type="PANTHER" id="PTHR33284">
    <property type="entry name" value="RIBOSOMAL PROTEIN L25/GLN-TRNA SYNTHETASE, ANTI-CODON-BINDING DOMAIN-CONTAINING PROTEIN"/>
    <property type="match status" value="1"/>
</dbReference>
<name>A0AAD7PTN0_QUISA</name>
<keyword evidence="4" id="KW-1185">Reference proteome</keyword>
<keyword evidence="3" id="KW-0687">Ribonucleoprotein</keyword>
<dbReference type="GO" id="GO:0006412">
    <property type="term" value="P:translation"/>
    <property type="evidence" value="ECO:0007669"/>
    <property type="project" value="InterPro"/>
</dbReference>
<evidence type="ECO:0000256" key="1">
    <source>
        <dbReference type="SAM" id="Phobius"/>
    </source>
</evidence>
<evidence type="ECO:0000256" key="2">
    <source>
        <dbReference type="SAM" id="SignalP"/>
    </source>
</evidence>
<dbReference type="AlphaFoldDB" id="A0AAD7PTN0"/>
<dbReference type="EMBL" id="JARAOO010000006">
    <property type="protein sequence ID" value="KAJ7966719.1"/>
    <property type="molecule type" value="Genomic_DNA"/>
</dbReference>
<reference evidence="3" key="1">
    <citation type="journal article" date="2023" name="Science">
        <title>Elucidation of the pathway for biosynthesis of saponin adjuvants from the soapbark tree.</title>
        <authorList>
            <person name="Reed J."/>
            <person name="Orme A."/>
            <person name="El-Demerdash A."/>
            <person name="Owen C."/>
            <person name="Martin L.B.B."/>
            <person name="Misra R.C."/>
            <person name="Kikuchi S."/>
            <person name="Rejzek M."/>
            <person name="Martin A.C."/>
            <person name="Harkess A."/>
            <person name="Leebens-Mack J."/>
            <person name="Louveau T."/>
            <person name="Stephenson M.J."/>
            <person name="Osbourn A."/>
        </authorList>
    </citation>
    <scope>NUCLEOTIDE SEQUENCE</scope>
    <source>
        <strain evidence="3">S10</strain>
    </source>
</reference>
<comment type="caution">
    <text evidence="3">The sequence shown here is derived from an EMBL/GenBank/DDBJ whole genome shotgun (WGS) entry which is preliminary data.</text>
</comment>
<evidence type="ECO:0000313" key="4">
    <source>
        <dbReference type="Proteomes" id="UP001163823"/>
    </source>
</evidence>
<organism evidence="3 4">
    <name type="scientific">Quillaja saponaria</name>
    <name type="common">Soap bark tree</name>
    <dbReference type="NCBI Taxonomy" id="32244"/>
    <lineage>
        <taxon>Eukaryota</taxon>
        <taxon>Viridiplantae</taxon>
        <taxon>Streptophyta</taxon>
        <taxon>Embryophyta</taxon>
        <taxon>Tracheophyta</taxon>
        <taxon>Spermatophyta</taxon>
        <taxon>Magnoliopsida</taxon>
        <taxon>eudicotyledons</taxon>
        <taxon>Gunneridae</taxon>
        <taxon>Pentapetalae</taxon>
        <taxon>rosids</taxon>
        <taxon>fabids</taxon>
        <taxon>Fabales</taxon>
        <taxon>Quillajaceae</taxon>
        <taxon>Quillaja</taxon>
    </lineage>
</organism>
<dbReference type="KEGG" id="qsa:O6P43_016145"/>
<keyword evidence="3" id="KW-0689">Ribosomal protein</keyword>
<sequence length="121" mass="13631">MVRPWKGFLLLELFPLQIRAGSGSSHLLKSGNVLPIKGDEETGKILNLVFVWADEGSKLKVDVPIVNFQRRTMFVLVSGKVIAFAFISIMFDLVVKMNIYSDSSLQLRVYGQFKLRDGNLI</sequence>
<proteinExistence type="predicted"/>
<evidence type="ECO:0000313" key="3">
    <source>
        <dbReference type="EMBL" id="KAJ7966719.1"/>
    </source>
</evidence>
<keyword evidence="1" id="KW-0472">Membrane</keyword>
<keyword evidence="2" id="KW-0732">Signal</keyword>
<protein>
    <submittedName>
        <fullName evidence="3">50S ribosomal protein L25-like</fullName>
    </submittedName>
</protein>
<dbReference type="Proteomes" id="UP001163823">
    <property type="component" value="Chromosome 6"/>
</dbReference>
<dbReference type="InterPro" id="IPR020930">
    <property type="entry name" value="Ribosomal_uL5_bac-type"/>
</dbReference>
<feature type="chain" id="PRO_5041993121" evidence="2">
    <location>
        <begin position="21"/>
        <end position="121"/>
    </location>
</feature>
<keyword evidence="1" id="KW-0812">Transmembrane</keyword>
<dbReference type="GO" id="GO:0008097">
    <property type="term" value="F:5S rRNA binding"/>
    <property type="evidence" value="ECO:0007669"/>
    <property type="project" value="TreeGrafter"/>
</dbReference>
<gene>
    <name evidence="3" type="ORF">O6P43_016145</name>
</gene>
<dbReference type="GO" id="GO:0003735">
    <property type="term" value="F:structural constituent of ribosome"/>
    <property type="evidence" value="ECO:0007669"/>
    <property type="project" value="InterPro"/>
</dbReference>
<dbReference type="PANTHER" id="PTHR33284:SF2">
    <property type="entry name" value="RIBOSOMAL PROTEIN L25_GLN-TRNA SYNTHETASE, ANTI-CODON-BINDING DOMAIN-CONTAINING PROTEIN"/>
    <property type="match status" value="1"/>
</dbReference>
<dbReference type="GO" id="GO:0022625">
    <property type="term" value="C:cytosolic large ribosomal subunit"/>
    <property type="evidence" value="ECO:0007669"/>
    <property type="project" value="TreeGrafter"/>
</dbReference>
<keyword evidence="1" id="KW-1133">Transmembrane helix</keyword>
<accession>A0AAD7PTN0</accession>
<feature type="transmembrane region" description="Helical" evidence="1">
    <location>
        <begin position="73"/>
        <end position="95"/>
    </location>
</feature>